<feature type="compositionally biased region" description="Polar residues" evidence="7">
    <location>
        <begin position="11"/>
        <end position="21"/>
    </location>
</feature>
<organism evidence="8 10">
    <name type="scientific">Adineta steineri</name>
    <dbReference type="NCBI Taxonomy" id="433720"/>
    <lineage>
        <taxon>Eukaryota</taxon>
        <taxon>Metazoa</taxon>
        <taxon>Spiralia</taxon>
        <taxon>Gnathifera</taxon>
        <taxon>Rotifera</taxon>
        <taxon>Eurotatoria</taxon>
        <taxon>Bdelloidea</taxon>
        <taxon>Adinetida</taxon>
        <taxon>Adinetidae</taxon>
        <taxon>Adineta</taxon>
    </lineage>
</organism>
<evidence type="ECO:0000256" key="4">
    <source>
        <dbReference type="ARBA" id="ARBA00023163"/>
    </source>
</evidence>
<feature type="compositionally biased region" description="Basic and acidic residues" evidence="7">
    <location>
        <begin position="1"/>
        <end position="10"/>
    </location>
</feature>
<accession>A0A814GL13</accession>
<evidence type="ECO:0000313" key="8">
    <source>
        <dbReference type="EMBL" id="CAF0997839.1"/>
    </source>
</evidence>
<comment type="similarity">
    <text evidence="2 6">Belongs to the eukaryotic RPC34/RPC39 RNA polymerase subunit family.</text>
</comment>
<dbReference type="AlphaFoldDB" id="A0A814GL13"/>
<dbReference type="FunFam" id="1.10.10.10:FF:000237">
    <property type="entry name" value="DNA-directed RNA polymerase III subunit RPC6"/>
    <property type="match status" value="1"/>
</dbReference>
<protein>
    <recommendedName>
        <fullName evidence="6">DNA-directed RNA polymerase III subunit RPC6</fullName>
        <shortName evidence="6">RNA polymerase III subunit C6</shortName>
    </recommendedName>
</protein>
<dbReference type="GO" id="GO:0005654">
    <property type="term" value="C:nucleoplasm"/>
    <property type="evidence" value="ECO:0007669"/>
    <property type="project" value="UniProtKB-ARBA"/>
</dbReference>
<dbReference type="InterPro" id="IPR016049">
    <property type="entry name" value="RNA_pol_Rpc34-like"/>
</dbReference>
<dbReference type="Proteomes" id="UP000663845">
    <property type="component" value="Unassembled WGS sequence"/>
</dbReference>
<dbReference type="PANTHER" id="PTHR12780">
    <property type="entry name" value="RNA POLYMERASE III DNA DIRECTED , 39KD SUBUNIT-RELATED"/>
    <property type="match status" value="1"/>
</dbReference>
<evidence type="ECO:0000256" key="6">
    <source>
        <dbReference type="PIRNR" id="PIRNR028763"/>
    </source>
</evidence>
<dbReference type="Proteomes" id="UP000663844">
    <property type="component" value="Unassembled WGS sequence"/>
</dbReference>
<evidence type="ECO:0000256" key="3">
    <source>
        <dbReference type="ARBA" id="ARBA00022478"/>
    </source>
</evidence>
<dbReference type="InterPro" id="IPR036390">
    <property type="entry name" value="WH_DNA-bd_sf"/>
</dbReference>
<gene>
    <name evidence="8" type="ORF">JYZ213_LOCUS15821</name>
    <name evidence="9" type="ORF">OXD698_LOCUS28090</name>
</gene>
<evidence type="ECO:0000256" key="5">
    <source>
        <dbReference type="ARBA" id="ARBA00023242"/>
    </source>
</evidence>
<evidence type="ECO:0000256" key="7">
    <source>
        <dbReference type="SAM" id="MobiDB-lite"/>
    </source>
</evidence>
<comment type="subcellular location">
    <subcellularLocation>
        <location evidence="1 6">Nucleus</location>
    </subcellularLocation>
</comment>
<dbReference type="GO" id="GO:0006383">
    <property type="term" value="P:transcription by RNA polymerase III"/>
    <property type="evidence" value="ECO:0007669"/>
    <property type="project" value="UniProtKB-UniRule"/>
</dbReference>
<dbReference type="GO" id="GO:0005737">
    <property type="term" value="C:cytoplasm"/>
    <property type="evidence" value="ECO:0007669"/>
    <property type="project" value="UniProtKB-ARBA"/>
</dbReference>
<dbReference type="InterPro" id="IPR007832">
    <property type="entry name" value="RNA_pol_Rpc34"/>
</dbReference>
<reference evidence="8" key="1">
    <citation type="submission" date="2021-02" db="EMBL/GenBank/DDBJ databases">
        <authorList>
            <person name="Nowell W R."/>
        </authorList>
    </citation>
    <scope>NUCLEOTIDE SEQUENCE</scope>
</reference>
<dbReference type="GO" id="GO:0005666">
    <property type="term" value="C:RNA polymerase III complex"/>
    <property type="evidence" value="ECO:0007669"/>
    <property type="project" value="UniProtKB-UniRule"/>
</dbReference>
<dbReference type="EMBL" id="CAJNOG010000139">
    <property type="protein sequence ID" value="CAF0997839.1"/>
    <property type="molecule type" value="Genomic_DNA"/>
</dbReference>
<evidence type="ECO:0000256" key="1">
    <source>
        <dbReference type="ARBA" id="ARBA00004123"/>
    </source>
</evidence>
<dbReference type="Pfam" id="PF05158">
    <property type="entry name" value="RNA_pol_Rpc34"/>
    <property type="match status" value="1"/>
</dbReference>
<feature type="region of interest" description="Disordered" evidence="7">
    <location>
        <begin position="1"/>
        <end position="21"/>
    </location>
</feature>
<keyword evidence="4 6" id="KW-0804">Transcription</keyword>
<dbReference type="PIRSF" id="PIRSF028763">
    <property type="entry name" value="RNA_pol_Rpc34"/>
    <property type="match status" value="1"/>
</dbReference>
<dbReference type="InterPro" id="IPR036388">
    <property type="entry name" value="WH-like_DNA-bd_sf"/>
</dbReference>
<keyword evidence="5 6" id="KW-0539">Nucleus</keyword>
<name>A0A814GL13_9BILA</name>
<keyword evidence="3 6" id="KW-0240">DNA-directed RNA polymerase</keyword>
<evidence type="ECO:0000313" key="9">
    <source>
        <dbReference type="EMBL" id="CAF3975798.1"/>
    </source>
</evidence>
<proteinExistence type="inferred from homology"/>
<comment type="function">
    <text evidence="6">DNA-dependent RNA polymerase catalyzes the transcription of DNA into RNA using the four ribonucleoside triphosphates as substrates. Specific peripheric component of RNA polymerase III which synthesizes small RNAs, such as 5S rRNA and tRNAs.</text>
</comment>
<comment type="caution">
    <text evidence="8">The sequence shown here is derived from an EMBL/GenBank/DDBJ whole genome shotgun (WGS) entry which is preliminary data.</text>
</comment>
<sequence>MASSHAKSEPMDTSTSLETSDFNPVNLESDIIQLCLQFPNGVTDKILENSFRNVTIQQRVSALNRLLSLNKIDLLKSSTEQGTFLYRIRDTTNVSGSSITIGGGATDQMERVVYQLVKESGTLGIWMRDIRTKTKLSQTILNKTLKSLESKKLIKAVKSVHASKKKVYMLYEMTPDPSITGGTWYSDHEFEAEFVRVLNEQCARLLDEQLEESIRKFPNDPFLRRTSSFMSSTDLVKLINEMGIATVLLTVQDIESILYTLICDGKIEKTTVAASTTNTDNGTKQNLYRSVKFMLESSPVVRNPCGICPVFKDCHDDGLITPETCIYLNKWLDF</sequence>
<dbReference type="EMBL" id="CAJOAZ010002983">
    <property type="protein sequence ID" value="CAF3975798.1"/>
    <property type="molecule type" value="Genomic_DNA"/>
</dbReference>
<dbReference type="FunFam" id="1.10.10.10:FF:000116">
    <property type="entry name" value="DNA-directed RNA polymerase III subunit RPC6"/>
    <property type="match status" value="1"/>
</dbReference>
<dbReference type="Gene3D" id="1.10.10.10">
    <property type="entry name" value="Winged helix-like DNA-binding domain superfamily/Winged helix DNA-binding domain"/>
    <property type="match status" value="2"/>
</dbReference>
<evidence type="ECO:0000313" key="10">
    <source>
        <dbReference type="Proteomes" id="UP000663845"/>
    </source>
</evidence>
<dbReference type="SUPFAM" id="SSF46785">
    <property type="entry name" value="Winged helix' DNA-binding domain"/>
    <property type="match status" value="2"/>
</dbReference>
<evidence type="ECO:0000256" key="2">
    <source>
        <dbReference type="ARBA" id="ARBA00011038"/>
    </source>
</evidence>